<organism evidence="2 3">
    <name type="scientific">Mycoplasmopsis synoviae</name>
    <name type="common">Mycoplasma synoviae</name>
    <dbReference type="NCBI Taxonomy" id="2109"/>
    <lineage>
        <taxon>Bacteria</taxon>
        <taxon>Bacillati</taxon>
        <taxon>Mycoplasmatota</taxon>
        <taxon>Mycoplasmoidales</taxon>
        <taxon>Metamycoplasmataceae</taxon>
        <taxon>Mycoplasmopsis</taxon>
    </lineage>
</organism>
<evidence type="ECO:0000313" key="3">
    <source>
        <dbReference type="Proteomes" id="UP000259328"/>
    </source>
</evidence>
<sequence>MPNIKQAYKESIEKESKNLKYYELELRKLNQRFNFIDFNSKGYPKFENISKIENEFMYQIRNKNKSKIKILSKRELQFINDLKKFKDNLNKLDNPIKFSWSSNVVNGNISFEYFDNQETSFEDENIELNGIKRIFPDFLTIINEKHLIFLEVKAQGEDDYNSEKTKSLIKAYKKYVEVYKNQLKNNDLKNNKFASFTMAVVFLS</sequence>
<keyword evidence="1" id="KW-0175">Coiled coil</keyword>
<dbReference type="AlphaFoldDB" id="A0A3B0P960"/>
<dbReference type="EMBL" id="LS991953">
    <property type="protein sequence ID" value="SYV93678.1"/>
    <property type="molecule type" value="Genomic_DNA"/>
</dbReference>
<dbReference type="Proteomes" id="UP000259328">
    <property type="component" value="Chromosome"/>
</dbReference>
<name>A0A3B0P960_MYCSY</name>
<evidence type="ECO:0000256" key="1">
    <source>
        <dbReference type="SAM" id="Coils"/>
    </source>
</evidence>
<dbReference type="RefSeq" id="WP_144406207.1">
    <property type="nucleotide sequence ID" value="NZ_LS991953.1"/>
</dbReference>
<evidence type="ECO:0000313" key="2">
    <source>
        <dbReference type="EMBL" id="SYV93678.1"/>
    </source>
</evidence>
<gene>
    <name evidence="2" type="ORF">NCTC10124_01435</name>
</gene>
<reference evidence="3" key="1">
    <citation type="submission" date="2018-06" db="EMBL/GenBank/DDBJ databases">
        <authorList>
            <consortium name="Pathogen Informatics"/>
        </authorList>
    </citation>
    <scope>NUCLEOTIDE SEQUENCE [LARGE SCALE GENOMIC DNA]</scope>
    <source>
        <strain evidence="3">NCTC10124</strain>
    </source>
</reference>
<proteinExistence type="predicted"/>
<protein>
    <submittedName>
        <fullName evidence="2">Uncharacterized protein</fullName>
    </submittedName>
</protein>
<accession>A0A3B0P960</accession>
<feature type="coiled-coil region" evidence="1">
    <location>
        <begin position="5"/>
        <end position="32"/>
    </location>
</feature>
<dbReference type="GeneID" id="93530476"/>